<dbReference type="EMBL" id="MSIF01000003">
    <property type="protein sequence ID" value="OLF12293.1"/>
    <property type="molecule type" value="Genomic_DNA"/>
</dbReference>
<evidence type="ECO:0000313" key="2">
    <source>
        <dbReference type="Proteomes" id="UP000185696"/>
    </source>
</evidence>
<dbReference type="AlphaFoldDB" id="A0A7Z1AZN9"/>
<proteinExistence type="predicted"/>
<protein>
    <submittedName>
        <fullName evidence="1">Uncharacterized protein</fullName>
    </submittedName>
</protein>
<evidence type="ECO:0000313" key="1">
    <source>
        <dbReference type="EMBL" id="OLF12293.1"/>
    </source>
</evidence>
<dbReference type="OrthoDB" id="5189878at2"/>
<dbReference type="RefSeq" id="WP_075132484.1">
    <property type="nucleotide sequence ID" value="NZ_MSIF01000003.1"/>
</dbReference>
<name>A0A7Z1AZN9_9PSEU</name>
<sequence length="306" mass="34707">MDDRTILDVIDEERLDAFVDAVNEGLGQFGADNQDVFDAVDLAAGSPYVEVLTFPTLPLALACVDRPESEWEDICRQLVHAWVDGTDQRAWMTAQPFAEVAGLLRPWLSHKRKVTFQGDPDGPEQPWSEELLPGCWLSLFLDAPSASPEFPEYPEFVPNKAVAAWGVSYEQLLDATRDRLRTQPRPQWRSARYPHPEQGYEIEMYSLTEPEEADPVAAAWQLVLAEVAPKPLVPDTLIASPVRDVLMLSYPDPELTIEQRRAVFDGWADRLWGEEDHTGRRVQGWTLRVDPDDHWRVMDDAHQPPA</sequence>
<accession>A0A7Z1AZN9</accession>
<dbReference type="Proteomes" id="UP000185696">
    <property type="component" value="Unassembled WGS sequence"/>
</dbReference>
<organism evidence="1 2">
    <name type="scientific">Actinophytocola xinjiangensis</name>
    <dbReference type="NCBI Taxonomy" id="485602"/>
    <lineage>
        <taxon>Bacteria</taxon>
        <taxon>Bacillati</taxon>
        <taxon>Actinomycetota</taxon>
        <taxon>Actinomycetes</taxon>
        <taxon>Pseudonocardiales</taxon>
        <taxon>Pseudonocardiaceae</taxon>
    </lineage>
</organism>
<gene>
    <name evidence="1" type="ORF">BLA60_09940</name>
</gene>
<keyword evidence="2" id="KW-1185">Reference proteome</keyword>
<comment type="caution">
    <text evidence="1">The sequence shown here is derived from an EMBL/GenBank/DDBJ whole genome shotgun (WGS) entry which is preliminary data.</text>
</comment>
<reference evidence="1 2" key="1">
    <citation type="submission" date="2016-12" db="EMBL/GenBank/DDBJ databases">
        <title>The draft genome sequence of Actinophytocola xinjiangensis.</title>
        <authorList>
            <person name="Wang W."/>
            <person name="Yuan L."/>
        </authorList>
    </citation>
    <scope>NUCLEOTIDE SEQUENCE [LARGE SCALE GENOMIC DNA]</scope>
    <source>
        <strain evidence="1 2">CGMCC 4.4663</strain>
    </source>
</reference>